<feature type="region of interest" description="Disordered" evidence="1">
    <location>
        <begin position="52"/>
        <end position="154"/>
    </location>
</feature>
<comment type="caution">
    <text evidence="3">The sequence shown here is derived from an EMBL/GenBank/DDBJ whole genome shotgun (WGS) entry which is preliminary data.</text>
</comment>
<dbReference type="SMART" id="SM00257">
    <property type="entry name" value="LysM"/>
    <property type="match status" value="1"/>
</dbReference>
<name>A0A917XWZ7_9BACI</name>
<dbReference type="InterPro" id="IPR014248">
    <property type="entry name" value="Spore_coat_assembly_SafA"/>
</dbReference>
<dbReference type="InterPro" id="IPR018392">
    <property type="entry name" value="LysM"/>
</dbReference>
<gene>
    <name evidence="3" type="ORF">GCM10007971_13970</name>
</gene>
<dbReference type="EMBL" id="BMOS01000007">
    <property type="protein sequence ID" value="GGN55332.1"/>
    <property type="molecule type" value="Genomic_DNA"/>
</dbReference>
<feature type="compositionally biased region" description="Basic and acidic residues" evidence="1">
    <location>
        <begin position="104"/>
        <end position="121"/>
    </location>
</feature>
<feature type="domain" description="LysM" evidence="2">
    <location>
        <begin position="2"/>
        <end position="47"/>
    </location>
</feature>
<evidence type="ECO:0000259" key="2">
    <source>
        <dbReference type="PROSITE" id="PS51782"/>
    </source>
</evidence>
<dbReference type="RefSeq" id="WP_229782606.1">
    <property type="nucleotide sequence ID" value="NZ_BMOS01000007.1"/>
</dbReference>
<accession>A0A917XWZ7</accession>
<reference evidence="3" key="2">
    <citation type="submission" date="2020-09" db="EMBL/GenBank/DDBJ databases">
        <authorList>
            <person name="Sun Q."/>
            <person name="Ohkuma M."/>
        </authorList>
    </citation>
    <scope>NUCLEOTIDE SEQUENCE</scope>
    <source>
        <strain evidence="3">JCM 17251</strain>
    </source>
</reference>
<dbReference type="InterPro" id="IPR036779">
    <property type="entry name" value="LysM_dom_sf"/>
</dbReference>
<feature type="compositionally biased region" description="Basic and acidic residues" evidence="1">
    <location>
        <begin position="130"/>
        <end position="143"/>
    </location>
</feature>
<evidence type="ECO:0000313" key="4">
    <source>
        <dbReference type="Proteomes" id="UP000624041"/>
    </source>
</evidence>
<keyword evidence="4" id="KW-1185">Reference proteome</keyword>
<dbReference type="Proteomes" id="UP000624041">
    <property type="component" value="Unassembled WGS sequence"/>
</dbReference>
<protein>
    <recommendedName>
        <fullName evidence="2">LysM domain-containing protein</fullName>
    </recommendedName>
</protein>
<feature type="region of interest" description="Disordered" evidence="1">
    <location>
        <begin position="263"/>
        <end position="299"/>
    </location>
</feature>
<proteinExistence type="predicted"/>
<dbReference type="Gene3D" id="3.10.350.10">
    <property type="entry name" value="LysM domain"/>
    <property type="match status" value="1"/>
</dbReference>
<feature type="compositionally biased region" description="Basic and acidic residues" evidence="1">
    <location>
        <begin position="55"/>
        <end position="84"/>
    </location>
</feature>
<evidence type="ECO:0000313" key="3">
    <source>
        <dbReference type="EMBL" id="GGN55332.1"/>
    </source>
</evidence>
<dbReference type="Pfam" id="PF01476">
    <property type="entry name" value="LysM"/>
    <property type="match status" value="1"/>
</dbReference>
<dbReference type="AlphaFoldDB" id="A0A917XWZ7"/>
<dbReference type="SUPFAM" id="SSF54106">
    <property type="entry name" value="LysM domain"/>
    <property type="match status" value="1"/>
</dbReference>
<dbReference type="PROSITE" id="PS51782">
    <property type="entry name" value="LYSM"/>
    <property type="match status" value="1"/>
</dbReference>
<dbReference type="CDD" id="cd00118">
    <property type="entry name" value="LysM"/>
    <property type="match status" value="1"/>
</dbReference>
<sequence length="299" mass="34149">MKIHIVQKGDTLWEIAKKYHVDFEELKELNSHLATPDMIMPGMKIRIPTHSKKVTHGDKTKTLPKAEKKHVPAPKKEVKKEKPMTELPKMPTFPFEPQKMLPTLEKKHKEHPAEIHPELPKTSKKKEKPKAKEHVKPKQEKQVMPKTQPAHPPMQPPMHQPIMPPMEQPCFVQPQMMPMFTYPCPGYMPMPHVPSGCGCGCGGGHGHQSFHHGGHDPMFMPMPMQMPMQMQMQHQPQAFPGMMHQQQFQAPPEEMYQGVNTNNMQMFPEPASGLRNEELELYPTPDGNEAGASNDEKEE</sequence>
<dbReference type="NCBIfam" id="TIGR02899">
    <property type="entry name" value="spore_safA"/>
    <property type="match status" value="1"/>
</dbReference>
<organism evidence="3 4">
    <name type="scientific">Oceanobacillus indicireducens</name>
    <dbReference type="NCBI Taxonomy" id="1004261"/>
    <lineage>
        <taxon>Bacteria</taxon>
        <taxon>Bacillati</taxon>
        <taxon>Bacillota</taxon>
        <taxon>Bacilli</taxon>
        <taxon>Bacillales</taxon>
        <taxon>Bacillaceae</taxon>
        <taxon>Oceanobacillus</taxon>
    </lineage>
</organism>
<reference evidence="3" key="1">
    <citation type="journal article" date="2014" name="Int. J. Syst. Evol. Microbiol.">
        <title>Complete genome sequence of Corynebacterium casei LMG S-19264T (=DSM 44701T), isolated from a smear-ripened cheese.</title>
        <authorList>
            <consortium name="US DOE Joint Genome Institute (JGI-PGF)"/>
            <person name="Walter F."/>
            <person name="Albersmeier A."/>
            <person name="Kalinowski J."/>
            <person name="Ruckert C."/>
        </authorList>
    </citation>
    <scope>NUCLEOTIDE SEQUENCE</scope>
    <source>
        <strain evidence="3">JCM 17251</strain>
    </source>
</reference>
<evidence type="ECO:0000256" key="1">
    <source>
        <dbReference type="SAM" id="MobiDB-lite"/>
    </source>
</evidence>